<organism evidence="6 7">
    <name type="scientific">Rhynocoris fuscipes</name>
    <dbReference type="NCBI Taxonomy" id="488301"/>
    <lineage>
        <taxon>Eukaryota</taxon>
        <taxon>Metazoa</taxon>
        <taxon>Ecdysozoa</taxon>
        <taxon>Arthropoda</taxon>
        <taxon>Hexapoda</taxon>
        <taxon>Insecta</taxon>
        <taxon>Pterygota</taxon>
        <taxon>Neoptera</taxon>
        <taxon>Paraneoptera</taxon>
        <taxon>Hemiptera</taxon>
        <taxon>Heteroptera</taxon>
        <taxon>Panheteroptera</taxon>
        <taxon>Cimicomorpha</taxon>
        <taxon>Reduviidae</taxon>
        <taxon>Harpactorinae</taxon>
        <taxon>Harpactorini</taxon>
        <taxon>Rhynocoris</taxon>
    </lineage>
</organism>
<evidence type="ECO:0000256" key="2">
    <source>
        <dbReference type="ARBA" id="ARBA00022833"/>
    </source>
</evidence>
<dbReference type="PROSITE" id="PS50089">
    <property type="entry name" value="ZF_RING_2"/>
    <property type="match status" value="1"/>
</dbReference>
<dbReference type="PANTHER" id="PTHR22696:SF1">
    <property type="entry name" value="E3 UBIQUITIN-PROTEIN LIGASE RNF26"/>
    <property type="match status" value="1"/>
</dbReference>
<dbReference type="Pfam" id="PF13920">
    <property type="entry name" value="zf-C3HC4_3"/>
    <property type="match status" value="1"/>
</dbReference>
<accession>A0AAW1CTJ4</accession>
<dbReference type="InterPro" id="IPR013083">
    <property type="entry name" value="Znf_RING/FYVE/PHD"/>
</dbReference>
<keyword evidence="1 3" id="KW-0863">Zinc-finger</keyword>
<name>A0AAW1CTJ4_9HEMI</name>
<dbReference type="Proteomes" id="UP001461498">
    <property type="component" value="Unassembled WGS sequence"/>
</dbReference>
<evidence type="ECO:0000256" key="4">
    <source>
        <dbReference type="SAM" id="Phobius"/>
    </source>
</evidence>
<keyword evidence="1 3" id="KW-0479">Metal-binding</keyword>
<evidence type="ECO:0000256" key="1">
    <source>
        <dbReference type="ARBA" id="ARBA00022771"/>
    </source>
</evidence>
<protein>
    <recommendedName>
        <fullName evidence="5">RING-type domain-containing protein</fullName>
    </recommendedName>
</protein>
<reference evidence="6 7" key="1">
    <citation type="submission" date="2022-12" db="EMBL/GenBank/DDBJ databases">
        <title>Chromosome-level genome assembly of true bugs.</title>
        <authorList>
            <person name="Ma L."/>
            <person name="Li H."/>
        </authorList>
    </citation>
    <scope>NUCLEOTIDE SEQUENCE [LARGE SCALE GENOMIC DNA]</scope>
    <source>
        <strain evidence="6">Lab_2022b</strain>
    </source>
</reference>
<evidence type="ECO:0000259" key="5">
    <source>
        <dbReference type="PROSITE" id="PS50089"/>
    </source>
</evidence>
<evidence type="ECO:0000256" key="3">
    <source>
        <dbReference type="PROSITE-ProRule" id="PRU00175"/>
    </source>
</evidence>
<dbReference type="GO" id="GO:0016567">
    <property type="term" value="P:protein ubiquitination"/>
    <property type="evidence" value="ECO:0007669"/>
    <property type="project" value="TreeGrafter"/>
</dbReference>
<dbReference type="EMBL" id="JAPXFL010000010">
    <property type="protein sequence ID" value="KAK9500954.1"/>
    <property type="molecule type" value="Genomic_DNA"/>
</dbReference>
<dbReference type="Gene3D" id="3.30.40.10">
    <property type="entry name" value="Zinc/RING finger domain, C3HC4 (zinc finger)"/>
    <property type="match status" value="1"/>
</dbReference>
<feature type="transmembrane region" description="Helical" evidence="4">
    <location>
        <begin position="179"/>
        <end position="197"/>
    </location>
</feature>
<keyword evidence="4" id="KW-0472">Membrane</keyword>
<dbReference type="InterPro" id="IPR001841">
    <property type="entry name" value="Znf_RING"/>
</dbReference>
<sequence length="337" mass="40278">MLFETVEFIFKALRLIYKINSTIGFYIVQTIIGTYYFILYLFNNIYLLINVLVEDFHYFLMDISNLLQDIYDFTCRTYDLFTEPFSFIIDDKTKSFLWDIFSGKLIIERMEVGKTILHKTKDGIVTVLVFLWETTAFFFTILQYLNKAPYLVILFIAETFDAMIYSIKDFYYSLTFQMFISFLINITIIFIIIKYNMHRYLLYKMKRITNESYQKLLPAFSRKSHNLLIYFINVLYKVKRNVKEIVINSYKFIITFLRSFGRKVISKTPTKAALKIQLEQEKLERLCIVCMDAKRNTMLLNCRHLVLCMRCAEHIVTVSRECPVCRTFILDVINVYT</sequence>
<dbReference type="GO" id="GO:0061630">
    <property type="term" value="F:ubiquitin protein ligase activity"/>
    <property type="evidence" value="ECO:0007669"/>
    <property type="project" value="TreeGrafter"/>
</dbReference>
<dbReference type="SMART" id="SM00184">
    <property type="entry name" value="RING"/>
    <property type="match status" value="1"/>
</dbReference>
<feature type="transmembrane region" description="Helical" evidence="4">
    <location>
        <begin position="123"/>
        <end position="142"/>
    </location>
</feature>
<keyword evidence="2" id="KW-0862">Zinc</keyword>
<dbReference type="GO" id="GO:0006511">
    <property type="term" value="P:ubiquitin-dependent protein catabolic process"/>
    <property type="evidence" value="ECO:0007669"/>
    <property type="project" value="TreeGrafter"/>
</dbReference>
<proteinExistence type="predicted"/>
<keyword evidence="4" id="KW-1133">Transmembrane helix</keyword>
<keyword evidence="4" id="KW-0812">Transmembrane</keyword>
<comment type="caution">
    <text evidence="6">The sequence shown here is derived from an EMBL/GenBank/DDBJ whole genome shotgun (WGS) entry which is preliminary data.</text>
</comment>
<gene>
    <name evidence="6" type="ORF">O3M35_002111</name>
</gene>
<feature type="domain" description="RING-type" evidence="5">
    <location>
        <begin position="287"/>
        <end position="326"/>
    </location>
</feature>
<evidence type="ECO:0000313" key="7">
    <source>
        <dbReference type="Proteomes" id="UP001461498"/>
    </source>
</evidence>
<dbReference type="AlphaFoldDB" id="A0AAW1CTJ4"/>
<evidence type="ECO:0000313" key="6">
    <source>
        <dbReference type="EMBL" id="KAK9500954.1"/>
    </source>
</evidence>
<keyword evidence="7" id="KW-1185">Reference proteome</keyword>
<dbReference type="PANTHER" id="PTHR22696">
    <property type="entry name" value="E3 UBIQUITIN-PROTEIN LIGASE RNF26"/>
    <property type="match status" value="1"/>
</dbReference>
<dbReference type="GO" id="GO:0008270">
    <property type="term" value="F:zinc ion binding"/>
    <property type="evidence" value="ECO:0007669"/>
    <property type="project" value="UniProtKB-KW"/>
</dbReference>
<feature type="transmembrane region" description="Helical" evidence="4">
    <location>
        <begin position="23"/>
        <end position="42"/>
    </location>
</feature>
<dbReference type="SUPFAM" id="SSF57850">
    <property type="entry name" value="RING/U-box"/>
    <property type="match status" value="1"/>
</dbReference>